<dbReference type="NCBIfam" id="NF009489">
    <property type="entry name" value="PRK12851.1"/>
    <property type="match status" value="1"/>
</dbReference>
<accession>A0A1V4AQ71</accession>
<dbReference type="PRINTS" id="PR00298">
    <property type="entry name" value="CHAPERONIN60"/>
</dbReference>
<evidence type="ECO:0000256" key="8">
    <source>
        <dbReference type="RuleBase" id="RU000419"/>
    </source>
</evidence>
<dbReference type="EC" id="5.6.1.7" evidence="6"/>
<evidence type="ECO:0000256" key="3">
    <source>
        <dbReference type="ARBA" id="ARBA00022840"/>
    </source>
</evidence>
<dbReference type="InterPro" id="IPR027409">
    <property type="entry name" value="GroEL-like_apical_dom_sf"/>
</dbReference>
<comment type="similarity">
    <text evidence="1 6 7">Belongs to the chaperonin (HSP60) family.</text>
</comment>
<dbReference type="Gene3D" id="3.50.7.10">
    <property type="entry name" value="GroEL"/>
    <property type="match status" value="1"/>
</dbReference>
<dbReference type="Gene3D" id="3.30.260.10">
    <property type="entry name" value="TCP-1-like chaperonin intermediate domain"/>
    <property type="match status" value="1"/>
</dbReference>
<dbReference type="FunFam" id="3.50.7.10:FF:000001">
    <property type="entry name" value="60 kDa chaperonin"/>
    <property type="match status" value="1"/>
</dbReference>
<feature type="binding site" evidence="6">
    <location>
        <position position="494"/>
    </location>
    <ligand>
        <name>ATP</name>
        <dbReference type="ChEBI" id="CHEBI:30616"/>
    </ligand>
</feature>
<comment type="subunit">
    <text evidence="6 8">Forms a cylinder of 14 subunits composed of two heptameric rings stacked back-to-back. Interacts with the co-chaperonin GroES.</text>
</comment>
<reference evidence="9 10" key="1">
    <citation type="journal article" date="2017" name="Water Res.">
        <title>Discovery and metagenomic analysis of an anammox bacterial enrichment related to Candidatus "Brocadia caroliniensis" in a full-scale glycerol-fed nitritation-denitritation separate centrate treatment process.</title>
        <authorList>
            <person name="Park H."/>
            <person name="Brotto A.C."/>
            <person name="van Loosdrecht M.C."/>
            <person name="Chandran K."/>
        </authorList>
    </citation>
    <scope>NUCLEOTIDE SEQUENCE [LARGE SCALE GENOMIC DNA]</scope>
    <source>
        <strain evidence="9">26THWARD</strain>
    </source>
</reference>
<keyword evidence="2 6" id="KW-0547">Nucleotide-binding</keyword>
<dbReference type="Pfam" id="PF00118">
    <property type="entry name" value="Cpn60_TCP1"/>
    <property type="match status" value="1"/>
</dbReference>
<dbReference type="GO" id="GO:0005524">
    <property type="term" value="F:ATP binding"/>
    <property type="evidence" value="ECO:0007669"/>
    <property type="project" value="UniProtKB-UniRule"/>
</dbReference>
<dbReference type="AlphaFoldDB" id="A0A1V4AQ71"/>
<evidence type="ECO:0000256" key="4">
    <source>
        <dbReference type="ARBA" id="ARBA00023186"/>
    </source>
</evidence>
<dbReference type="PANTHER" id="PTHR45633">
    <property type="entry name" value="60 KDA HEAT SHOCK PROTEIN, MITOCHONDRIAL"/>
    <property type="match status" value="1"/>
</dbReference>
<dbReference type="HAMAP" id="MF_00600">
    <property type="entry name" value="CH60"/>
    <property type="match status" value="1"/>
</dbReference>
<keyword evidence="5 6" id="KW-0413">Isomerase</keyword>
<dbReference type="GO" id="GO:0140662">
    <property type="term" value="F:ATP-dependent protein folding chaperone"/>
    <property type="evidence" value="ECO:0007669"/>
    <property type="project" value="InterPro"/>
</dbReference>
<gene>
    <name evidence="6" type="primary">groEL</name>
    <name evidence="6" type="synonym">groL</name>
    <name evidence="9" type="ORF">AYP45_15670</name>
</gene>
<evidence type="ECO:0000256" key="6">
    <source>
        <dbReference type="HAMAP-Rule" id="MF_00600"/>
    </source>
</evidence>
<dbReference type="NCBIfam" id="NF009487">
    <property type="entry name" value="PRK12849.1"/>
    <property type="match status" value="1"/>
</dbReference>
<dbReference type="Proteomes" id="UP000189681">
    <property type="component" value="Unassembled WGS sequence"/>
</dbReference>
<evidence type="ECO:0000256" key="5">
    <source>
        <dbReference type="ARBA" id="ARBA00023235"/>
    </source>
</evidence>
<comment type="function">
    <text evidence="6 8">Together with its co-chaperonin GroES, plays an essential role in assisting protein folding. The GroEL-GroES system forms a nano-cage that allows encapsulation of the non-native substrate proteins and provides a physical environment optimized to promote and accelerate protein folding.</text>
</comment>
<dbReference type="InterPro" id="IPR027413">
    <property type="entry name" value="GROEL-like_equatorial_sf"/>
</dbReference>
<evidence type="ECO:0000256" key="2">
    <source>
        <dbReference type="ARBA" id="ARBA00022741"/>
    </source>
</evidence>
<evidence type="ECO:0000256" key="1">
    <source>
        <dbReference type="ARBA" id="ARBA00006607"/>
    </source>
</evidence>
<keyword evidence="6" id="KW-0963">Cytoplasm</keyword>
<dbReference type="STRING" id="1004156.AYP45_15670"/>
<protein>
    <recommendedName>
        <fullName evidence="6">Chaperonin GroEL</fullName>
        <ecNumber evidence="6">5.6.1.7</ecNumber>
    </recommendedName>
    <alternativeName>
        <fullName evidence="6">60 kDa chaperonin</fullName>
    </alternativeName>
    <alternativeName>
        <fullName evidence="6">Chaperonin-60</fullName>
        <shortName evidence="6">Cpn60</shortName>
    </alternativeName>
</protein>
<keyword evidence="4 6" id="KW-0143">Chaperone</keyword>
<dbReference type="NCBIfam" id="NF009488">
    <property type="entry name" value="PRK12850.1"/>
    <property type="match status" value="1"/>
</dbReference>
<proteinExistence type="inferred from homology"/>
<evidence type="ECO:0000256" key="7">
    <source>
        <dbReference type="RuleBase" id="RU000418"/>
    </source>
</evidence>
<dbReference type="NCBIfam" id="TIGR02348">
    <property type="entry name" value="GroEL"/>
    <property type="match status" value="1"/>
</dbReference>
<feature type="binding site" evidence="6">
    <location>
        <position position="415"/>
    </location>
    <ligand>
        <name>ATP</name>
        <dbReference type="ChEBI" id="CHEBI:30616"/>
    </ligand>
</feature>
<keyword evidence="3 6" id="KW-0067">ATP-binding</keyword>
<sequence length="539" mass="57209">MAAKEIIYGYDASESIKRGIKKLAQAVKVTLGPKGRNVIIEKSFGSPSIVNDGVTVAKEIELEDPYEDMGAKMVKEAASKTNDMVGDGTSTATLLAEAIFEEGLKNITAGANPVDVKHGIEKAVAALTKELTRMSIKISGKKEIAQIATIAGNNDEEIGNQIADAMDKVGKDGVITVEEGKSLQTAVDVVEGMQFDKGYLSPYFVTSPETMETIFENPYILIHEKKLSAIKDLVPLLEKIAKSGKALIIIAEDVEGEALSTLVVNKLRGTLQCAAIKAPGFGDRRKEMLGDIAALTGAKALFEDLGIQLTSVQLSDLGRAKKVVIGKDETTIIEGVGNKNEVQGRIAQIKAVISTTTSDYDREKLQERLAKLSGGIARINVGAATEAEMKEKKYRVEDAVQATRAAVDEGILPGGGVAFIRASKALDTVSVKGDEKIGVNIVRVAIEKPIQLIAENAGLEGAVILQNVKDAKGNYGYDAFADRYTDMVESGIIDAAKVVKTALQNGASIATLLLTTNAVIGEIPEEKEAAASASCGHRH</sequence>
<dbReference type="SUPFAM" id="SSF54849">
    <property type="entry name" value="GroEL-intermediate domain like"/>
    <property type="match status" value="1"/>
</dbReference>
<dbReference type="GO" id="GO:0051082">
    <property type="term" value="F:unfolded protein binding"/>
    <property type="evidence" value="ECO:0007669"/>
    <property type="project" value="UniProtKB-UniRule"/>
</dbReference>
<dbReference type="PROSITE" id="PS00296">
    <property type="entry name" value="CHAPERONINS_CPN60"/>
    <property type="match status" value="1"/>
</dbReference>
<dbReference type="Gene3D" id="1.10.560.10">
    <property type="entry name" value="GroEL-like equatorial domain"/>
    <property type="match status" value="1"/>
</dbReference>
<feature type="binding site" evidence="6">
    <location>
        <begin position="30"/>
        <end position="33"/>
    </location>
    <ligand>
        <name>ATP</name>
        <dbReference type="ChEBI" id="CHEBI:30616"/>
    </ligand>
</feature>
<dbReference type="EMBL" id="AYTS01000159">
    <property type="protein sequence ID" value="OOP55267.1"/>
    <property type="molecule type" value="Genomic_DNA"/>
</dbReference>
<dbReference type="GO" id="GO:0042026">
    <property type="term" value="P:protein refolding"/>
    <property type="evidence" value="ECO:0007669"/>
    <property type="project" value="UniProtKB-UniRule"/>
</dbReference>
<evidence type="ECO:0000313" key="10">
    <source>
        <dbReference type="Proteomes" id="UP000189681"/>
    </source>
</evidence>
<evidence type="ECO:0000313" key="9">
    <source>
        <dbReference type="EMBL" id="OOP55267.1"/>
    </source>
</evidence>
<dbReference type="NCBIfam" id="NF000592">
    <property type="entry name" value="PRK00013.1"/>
    <property type="match status" value="1"/>
</dbReference>
<dbReference type="InterPro" id="IPR002423">
    <property type="entry name" value="Cpn60/GroEL/TCP-1"/>
</dbReference>
<comment type="caution">
    <text evidence="9">The sequence shown here is derived from an EMBL/GenBank/DDBJ whole genome shotgun (WGS) entry which is preliminary data.</text>
</comment>
<dbReference type="SUPFAM" id="SSF48592">
    <property type="entry name" value="GroEL equatorial domain-like"/>
    <property type="match status" value="1"/>
</dbReference>
<dbReference type="CDD" id="cd03344">
    <property type="entry name" value="GroEL"/>
    <property type="match status" value="1"/>
</dbReference>
<comment type="subcellular location">
    <subcellularLocation>
        <location evidence="6">Cytoplasm</location>
    </subcellularLocation>
</comment>
<dbReference type="GO" id="GO:0016853">
    <property type="term" value="F:isomerase activity"/>
    <property type="evidence" value="ECO:0007669"/>
    <property type="project" value="UniProtKB-KW"/>
</dbReference>
<comment type="caution">
    <text evidence="6">Lacks conserved residue(s) required for the propagation of feature annotation.</text>
</comment>
<dbReference type="InterPro" id="IPR018370">
    <property type="entry name" value="Chaperonin_Cpn60_CS"/>
</dbReference>
<dbReference type="SUPFAM" id="SSF52029">
    <property type="entry name" value="GroEL apical domain-like"/>
    <property type="match status" value="1"/>
</dbReference>
<organism evidence="9 10">
    <name type="scientific">Candidatus Brocadia carolinensis</name>
    <dbReference type="NCBI Taxonomy" id="1004156"/>
    <lineage>
        <taxon>Bacteria</taxon>
        <taxon>Pseudomonadati</taxon>
        <taxon>Planctomycetota</taxon>
        <taxon>Candidatus Brocadiia</taxon>
        <taxon>Candidatus Brocadiales</taxon>
        <taxon>Candidatus Brocadiaceae</taxon>
        <taxon>Candidatus Brocadia</taxon>
    </lineage>
</organism>
<dbReference type="InterPro" id="IPR027410">
    <property type="entry name" value="TCP-1-like_intermed_sf"/>
</dbReference>
<name>A0A1V4AQ71_9BACT</name>
<dbReference type="InterPro" id="IPR001844">
    <property type="entry name" value="Cpn60/GroEL"/>
</dbReference>
<dbReference type="GO" id="GO:0005737">
    <property type="term" value="C:cytoplasm"/>
    <property type="evidence" value="ECO:0007669"/>
    <property type="project" value="UniProtKB-SubCell"/>
</dbReference>